<gene>
    <name evidence="4" type="ORF">METZ01_LOCUS36146</name>
</gene>
<dbReference type="InterPro" id="IPR029058">
    <property type="entry name" value="AB_hydrolase_fold"/>
</dbReference>
<evidence type="ECO:0000259" key="3">
    <source>
        <dbReference type="Pfam" id="PF07167"/>
    </source>
</evidence>
<dbReference type="EMBL" id="UINC01001544">
    <property type="protein sequence ID" value="SUZ83292.1"/>
    <property type="molecule type" value="Genomic_DNA"/>
</dbReference>
<organism evidence="4">
    <name type="scientific">marine metagenome</name>
    <dbReference type="NCBI Taxonomy" id="408172"/>
    <lineage>
        <taxon>unclassified sequences</taxon>
        <taxon>metagenomes</taxon>
        <taxon>ecological metagenomes</taxon>
    </lineage>
</organism>
<dbReference type="InterPro" id="IPR010941">
    <property type="entry name" value="PhaC_N"/>
</dbReference>
<dbReference type="PANTHER" id="PTHR36837">
    <property type="entry name" value="POLY(3-HYDROXYALKANOATE) POLYMERASE SUBUNIT PHAC"/>
    <property type="match status" value="1"/>
</dbReference>
<evidence type="ECO:0000256" key="2">
    <source>
        <dbReference type="ARBA" id="ARBA00023315"/>
    </source>
</evidence>
<dbReference type="GO" id="GO:0042619">
    <property type="term" value="P:poly-hydroxybutyrate biosynthetic process"/>
    <property type="evidence" value="ECO:0007669"/>
    <property type="project" value="InterPro"/>
</dbReference>
<name>A0A381QV53_9ZZZZ</name>
<accession>A0A381QV53</accession>
<feature type="domain" description="Poly-beta-hydroxybutyrate polymerase N-terminal" evidence="3">
    <location>
        <begin position="143"/>
        <end position="312"/>
    </location>
</feature>
<dbReference type="AlphaFoldDB" id="A0A381QV53"/>
<keyword evidence="2" id="KW-0012">Acyltransferase</keyword>
<proteinExistence type="predicted"/>
<dbReference type="Pfam" id="PF07167">
    <property type="entry name" value="PhaC_N"/>
    <property type="match status" value="1"/>
</dbReference>
<dbReference type="GO" id="GO:0016746">
    <property type="term" value="F:acyltransferase activity"/>
    <property type="evidence" value="ECO:0007669"/>
    <property type="project" value="UniProtKB-KW"/>
</dbReference>
<dbReference type="InterPro" id="IPR051321">
    <property type="entry name" value="PHA/PHB_synthase"/>
</dbReference>
<protein>
    <recommendedName>
        <fullName evidence="3">Poly-beta-hydroxybutyrate polymerase N-terminal domain-containing protein</fullName>
    </recommendedName>
</protein>
<evidence type="ECO:0000256" key="1">
    <source>
        <dbReference type="ARBA" id="ARBA00022679"/>
    </source>
</evidence>
<dbReference type="PANTHER" id="PTHR36837:SF5">
    <property type="entry name" value="POLY-3-HYDROXYBUTYRATE SYNTHASE"/>
    <property type="match status" value="1"/>
</dbReference>
<sequence length="650" mass="74988">MEIKKIKKDKSKDKTKAKVDSTDFKELNFKGLNEIFENNLKLYDGFIKNNGSFTKNLKEDQKPEKNSVKQDFNPQDLYGLIAPTTNRILESLNSFSAKIHKDPSLHFENMHIWLNDIVKLNYYFLSKASNQEANPIIEPNKADQRFSSKEWSENLLFDFVKQFYLITTTLLENLVEKGEFDDPRQKAYFKFYIKQISMAMSPSNFVLTNPDVLARTIAEGGQNLVRGYENYRKDHSKHPFFISQTKLDDFEVGKNLATTKGEVIYKNDIFELIHYNSDTEKQFENPLLIIPPFINKYYIMDLNEKKSLVKFLVENKINTFLMSWKNPGTDSGDHEFINYIEDGVLEALKVACKKSGASKVNVASYCIGGTLLAMTLAHLNNIKKKETSLFTSSTHLKNVKIKDYIKSATFFASLVDFKNFGDLQMFISEEQISTIEKEMEKVGYFDGKNLSAVFNFLRPGDLYWNYVVNNYMLGDEPSAYDMLYWNSDPINLPKKIYSDYLRSICLNNNLVKNNYELKGKKIDLSKISTPMFHVAATADHICPWKAVFEGLKSYNSDIKFVLSNSGHVAGIMRGKNTKPGKSFFYSTDKDDVKTTPEKWLESAVKNEGSWWPTWIKWLSKHSGELKDVENLNLKNYPPLYKAPGQYVIQK</sequence>
<keyword evidence="1" id="KW-0808">Transferase</keyword>
<dbReference type="Gene3D" id="3.40.50.1820">
    <property type="entry name" value="alpha/beta hydrolase"/>
    <property type="match status" value="1"/>
</dbReference>
<dbReference type="SUPFAM" id="SSF53474">
    <property type="entry name" value="alpha/beta-Hydrolases"/>
    <property type="match status" value="1"/>
</dbReference>
<reference evidence="4" key="1">
    <citation type="submission" date="2018-05" db="EMBL/GenBank/DDBJ databases">
        <authorList>
            <person name="Lanie J.A."/>
            <person name="Ng W.-L."/>
            <person name="Kazmierczak K.M."/>
            <person name="Andrzejewski T.M."/>
            <person name="Davidsen T.M."/>
            <person name="Wayne K.J."/>
            <person name="Tettelin H."/>
            <person name="Glass J.I."/>
            <person name="Rusch D."/>
            <person name="Podicherti R."/>
            <person name="Tsui H.-C.T."/>
            <person name="Winkler M.E."/>
        </authorList>
    </citation>
    <scope>NUCLEOTIDE SEQUENCE</scope>
</reference>
<evidence type="ECO:0000313" key="4">
    <source>
        <dbReference type="EMBL" id="SUZ83292.1"/>
    </source>
</evidence>